<dbReference type="CDD" id="cd00448">
    <property type="entry name" value="YjgF_YER057c_UK114_family"/>
    <property type="match status" value="1"/>
</dbReference>
<dbReference type="EMBL" id="CP120733">
    <property type="protein sequence ID" value="WFD11102.1"/>
    <property type="molecule type" value="Genomic_DNA"/>
</dbReference>
<dbReference type="InterPro" id="IPR006175">
    <property type="entry name" value="YjgF/YER057c/UK114"/>
</dbReference>
<dbReference type="Pfam" id="PF01042">
    <property type="entry name" value="Ribonuc_L-PSP"/>
    <property type="match status" value="1"/>
</dbReference>
<accession>A0ABY8EDW2</accession>
<dbReference type="SUPFAM" id="SSF55298">
    <property type="entry name" value="YjgF-like"/>
    <property type="match status" value="1"/>
</dbReference>
<dbReference type="NCBIfam" id="TIGR00004">
    <property type="entry name" value="Rid family detoxifying hydrolase"/>
    <property type="match status" value="1"/>
</dbReference>
<sequence length="125" mass="13527">MEKKIISTSKAPSAIGPYSQGVTVGKFIYTSGQLPIDPKNGEIPETIEQQTKQAIENGKAILEEAGSDMSKVFKTTVFLKDLSDFAKMNEVYGLYFSENYPSRSTVGGAQLAKGALVEIEFVGII</sequence>
<gene>
    <name evidence="2" type="ORF">P4S50_03230</name>
</gene>
<evidence type="ECO:0000313" key="3">
    <source>
        <dbReference type="Proteomes" id="UP001222800"/>
    </source>
</evidence>
<dbReference type="Gene3D" id="3.30.1330.40">
    <property type="entry name" value="RutC-like"/>
    <property type="match status" value="1"/>
</dbReference>
<proteinExistence type="inferred from homology"/>
<organism evidence="2 3">
    <name type="scientific">Tepidibacter hydrothermalis</name>
    <dbReference type="NCBI Taxonomy" id="3036126"/>
    <lineage>
        <taxon>Bacteria</taxon>
        <taxon>Bacillati</taxon>
        <taxon>Bacillota</taxon>
        <taxon>Clostridia</taxon>
        <taxon>Peptostreptococcales</taxon>
        <taxon>Peptostreptococcaceae</taxon>
        <taxon>Tepidibacter</taxon>
    </lineage>
</organism>
<evidence type="ECO:0000313" key="2">
    <source>
        <dbReference type="EMBL" id="WFD11102.1"/>
    </source>
</evidence>
<dbReference type="InterPro" id="IPR006056">
    <property type="entry name" value="RidA"/>
</dbReference>
<name>A0ABY8EDW2_9FIRM</name>
<keyword evidence="3" id="KW-1185">Reference proteome</keyword>
<dbReference type="Proteomes" id="UP001222800">
    <property type="component" value="Chromosome"/>
</dbReference>
<dbReference type="InterPro" id="IPR019897">
    <property type="entry name" value="RidA_CS"/>
</dbReference>
<dbReference type="InterPro" id="IPR035959">
    <property type="entry name" value="RutC-like_sf"/>
</dbReference>
<comment type="similarity">
    <text evidence="1">Belongs to the RutC family.</text>
</comment>
<evidence type="ECO:0000256" key="1">
    <source>
        <dbReference type="ARBA" id="ARBA00010552"/>
    </source>
</evidence>
<protein>
    <submittedName>
        <fullName evidence="2">RidA family protein</fullName>
    </submittedName>
</protein>
<dbReference type="PANTHER" id="PTHR11803:SF58">
    <property type="entry name" value="PROTEIN HMF1-RELATED"/>
    <property type="match status" value="1"/>
</dbReference>
<dbReference type="RefSeq" id="WP_277733067.1">
    <property type="nucleotide sequence ID" value="NZ_CP120733.1"/>
</dbReference>
<dbReference type="PROSITE" id="PS01094">
    <property type="entry name" value="UPF0076"/>
    <property type="match status" value="1"/>
</dbReference>
<dbReference type="PANTHER" id="PTHR11803">
    <property type="entry name" value="2-IMINOBUTANOATE/2-IMINOPROPANOATE DEAMINASE RIDA"/>
    <property type="match status" value="1"/>
</dbReference>
<reference evidence="2 3" key="1">
    <citation type="submission" date="2023-03" db="EMBL/GenBank/DDBJ databases">
        <title>Complete genome sequence of Tepidibacter sp. SWIR-1, isolated from a deep-sea hydrothermal vent.</title>
        <authorList>
            <person name="Li X."/>
        </authorList>
    </citation>
    <scope>NUCLEOTIDE SEQUENCE [LARGE SCALE GENOMIC DNA]</scope>
    <source>
        <strain evidence="2 3">SWIR-1</strain>
    </source>
</reference>